<feature type="region of interest" description="Disordered" evidence="1">
    <location>
        <begin position="2637"/>
        <end position="2656"/>
    </location>
</feature>
<dbReference type="EMBL" id="JBANDL010000002">
    <property type="protein sequence ID" value="MEI2453732.1"/>
    <property type="molecule type" value="Genomic_DNA"/>
</dbReference>
<dbReference type="InterPro" id="IPR012334">
    <property type="entry name" value="Pectin_lyas_fold"/>
</dbReference>
<sequence length="3503" mass="352287">MNRIYRLVFNCALGVWQVASELVSAPRGGRSGGGRATAPRLRAMTGALWIVLGAATTLPAWAQIVADPNAPGSQRPTVLQAPNGVPLVNIQTPSAAGVSRNTYRQFDVDREGAILNNARGSAQTQLGGWVQGNPWLAGGGARVILNEINSANPTRLNGYVEVAGPRAEVVIANPAGIQVDGGGFINTRRATLTTGAPILTGGSLDGYRVEGGAIGIGGAGLDAGTTDYTDLIARSLRINAGVWAQQLQVTAGANTVSADHRSVVATAGSGAAPAYALDVGALGGMYAGKIVLLGTEHGLGVRNAGAIGAQAGELSLSADGRLSNSGRIQAQSDAALDLSGGVSNAGTVSAGQQLRIATPADLDNSGGTLNARRLELSAQSLSNRAGAIEQTALQALRLEAGALSNREGGRIGLAALSSGGGTGGAGGTAGGDSGSGTAAGSDPSAPAVAPPPIVPLADGVLRIGGLLNNDAGSIQAGSGIVLNSGSGLNNDGGELGLASLTVTAGDVSNRGGTLAVQGEAQLQLGNLINDAGRLSVGGALGLNSQSFSNRGGELLHGGGAASQWRVAGTLDNRGGRVASNADQLQLDAGRLLNEQGRIEHAGSGGTILNLGDLNGAGGRIAGAGALRLRAGVVDHRGATLSGNAVDVAAMHFDNRGGTVQSGGAAMFAVDGRFDNDAGTVAATNDLSLRAASLGNAGGSLQSAGNAAIEAATVQGAGGTIGSNGALSLRGGDVDLSAGTTFARNIDVAVDTLSTAGGTLQSAGELTIAAATAMDNAGGRIVGAGDMALASAALNNRAGTIEHAGAGTLAIQATNLTGAGGTIGSNGALDLRGGTLDLSGGQTYARTIALQADALNHVGATLQAGDTASLAVRDTLDNSQGRIAASGDTRVQAGTLVNRGGAIEHAGTGTLDLQAIVVDGAGGRIAGNGQLNLSAQSVDLRAGDTYAQRIDLRAVDLVTAGGQLSAGQDALLAIQGRHDNTSGRIASGGELQLQSSALINQAGLIAGAATVRLDTGTLDNRQGQIQSGGAAAVTVAGAFDNSAGSVIAQDDLSVAAASLDNDGGTLASVAGAVALDIGDAFSNVGGRVQSAGVLSLQSQGLDNRGGDIAGGAVTLDAGNGALLNDGGRIAGAQSLRIDSGALSNDAGLIQAGTALAIDTHGQALSNANSGSDKGISSGGTLQVSAGALSNSAGTVYAGGAATLQAVSIVNNGQIGGRDTLALTAGGIDNRGGQIQALGDTRLDAGAGVVDNQAGLIGSATNLSLSAASLINRNTLGANQGVVGGSVTVVADTLDNASGLLSADRDLLLRGGGTIDNRGGQVAAGGTLDVRDPGFTRTLDNDSGRLAAGDLLTLQLKRLSGNGSLESGLDATIALADSYDHQGSLLANRDLSLSTQGDLRNAGRIAAGGNLNLSANALDNAASGEITAANGSARIVVAGRATNRGVIDGADTRIDAARIDNLGSGRLYGDHLALGAAEINNLEETVAGTTRAGTIAARQRLDIGAGTLNNRRESLIYSGGDAAIGGALDAAGLAAGTAGAVNNTSALIDVAGDLSIDASAIVNLRENVSIAQSTTTRAPTRLDQPYWRNNGSNATTNIRSSSNYTAYEVYYLDPADILEDTPHITPDGVQLRKAVVRLNPQTSAYYFARGGMYAALGERSRLSAVDGTVTIYYTGRQEAQSNPDQGGSDDPFAELAQPQPGSPAFVYQSDSLSYSSAYGTCSNDCVQLWTAFDYDDPDHTLLVPQGTGGGSLGDNEEYRIATPTVTEDTIAPGIGSDAAIRSGGAMNLRVDDLQNRYGQIAAGGDLSIAGHGGASQVVNVGQTLYRTYDFNNVSHGYNGTTRAWTAPSLSEQIGQLGGTITSNGTLSVETSDLSNLNLGRNAPGVVDPSVLLNLNAGNARGSGGASSFVLQPGAAAIEVAANPAPNAGGPGGGAASGGANEAPAIVRTLPAHFALPGSSLFRLTGNGSGYLVETDPRFANYRQWLGSDYLFGLLGADPTHLHKRLGDGYYEQRLVRDQIAQLTGRRFLDGYASDEDQFRALMNAGALFAQQYGLRPGIALTAEQMAQLTSDIVWLVEQTVTLPDGTTATVLAPQVYVRVRKDDLHRDGSLIAGDATRLKLQGDLVNGGRIAGRTAVAITAQNVHNLGGLIQGGDVAVTAQQDLINRGGVIRGADRLVVGAGRDLIVEGSKDYAPDRLAGLYVSNPNGVLLASAGRDLSVLGAAQVRSAGDAALSAGRDLSIASRAGEVATTGYGKNRDSKQGLDTAGVSAGGNLILSAGRDVQLTAAQLEAGQSAAIVAGRDIVSSTVTTTDTSDRHVDAGRTKTTAHTSDETLHGTAIKAGGDIAMQAGQDITLQAATAVSDAGGIALAAGRDVKLTAAQERHDQVQDSTTKKSGFLSSSTKTTHDESHASLAVGTTLSGETVDISAGRDVSAQGAQVVGTGDVLVAAGRNLTLDAAQSTYSEAHSQTQKKSGLMSTGGVGIMLGSRSLAQTQSSTATEAVGTLLGSTDGRVTLVAGQDVKIRGSDVISAAGTGIVGKNVVIEAAEQQSQQTYTSKFQQSGLELSLSGTAMTAATSAYHSAKRAGETDNGRLKALNAAAAGYAAYDAYELGQRAASNGGKSAGGPQNEAINLKLGIGSQSSSSKTELSQTTQRGSNIRSGGDVAIVATEGDLTVTGSKVAGQNVLLDAARNLTLQSAKETSSQHSTSKSGGGGVGVLVGQSGMGFYVEANASRGKADGDSVTHAETTIDAANTLVLRSGGNTTLRGAQARGEQVIARVGGDLSLISQQDTDHFKSKDQSAGGQVVIGVGSSASVSYNQNKIDSDYKSVTEQTGIVAGKGGFDIEVGGTTTLTGAAIASAADAARNRLSTQALVATDLQNSAKYSASSVGGTVGTNGGSPNLGMPQKDDASSTTRSGISAGTLDIRGGDTGAVAKLDRSLTDLQQAGLKPIFDEKEVRERQEVGALALQVGMQTAGTIAQTMQTRAIGDLQAAEASGDPAAIDAAQQRLQSWSDGGTYKALLHGMTAAAAAALGGGDIGAAALGAAGAERTKGAMASYLDQQGVAYGSPAYKTLMELGSAALGGMIGSGSGAASALAGDQYNRQLHPDEIAWINANASQFAFEAGNIPIDEAKRRLILEAAAQVDATTNQRLNEHRPITDQVDEEALSFLTKNRPGFDWGKGFEEPDTTRYLDHARFRDQLAGDVDAFQQVYNTLQGGGLSQGDLRYIYGSSLLNWADGVHARSGLQLTAALGASGSAGALAAAGTLSAGAAMSLGNSLVVRCLSNLLGCNGIGIAGMEILMGDAAPSTGLAIPVGNPVGAGGAASVVDDLAKRVANKVDRIVYETDALNVLRDDMLAGAGGKWPVVNEAVSASTVQQSTPTSCGQACAQMLLADRGTAIDQTQFGLGLTSPQGLAANLNRIDDGWIGAGVDPSSFDALNKTGSWAAMMWERGSSYGHWVVVDGLNDGGMVVVRDPFSATRYLMKKDDFDNAWSGYSVFKPESKP</sequence>
<evidence type="ECO:0000259" key="2">
    <source>
        <dbReference type="SMART" id="SM00912"/>
    </source>
</evidence>
<dbReference type="Pfam" id="PF13018">
    <property type="entry name" value="ESPR"/>
    <property type="match status" value="1"/>
</dbReference>
<dbReference type="InterPro" id="IPR008638">
    <property type="entry name" value="FhaB/CdiA-like_TPS"/>
</dbReference>
<dbReference type="Pfam" id="PF13332">
    <property type="entry name" value="Fil_haemagg_2"/>
    <property type="match status" value="3"/>
</dbReference>
<dbReference type="NCBIfam" id="TIGR01731">
    <property type="entry name" value="fil_hemag_20aa"/>
    <property type="match status" value="31"/>
</dbReference>
<dbReference type="Proteomes" id="UP001387215">
    <property type="component" value="Unassembled WGS sequence"/>
</dbReference>
<dbReference type="Pfam" id="PF05594">
    <property type="entry name" value="Fil_haemagg"/>
    <property type="match status" value="12"/>
</dbReference>
<proteinExistence type="predicted"/>
<dbReference type="Pfam" id="PF05860">
    <property type="entry name" value="TPS"/>
    <property type="match status" value="1"/>
</dbReference>
<protein>
    <submittedName>
        <fullName evidence="3">Hemagglutinin repeat-containing protein</fullName>
    </submittedName>
</protein>
<evidence type="ECO:0000256" key="1">
    <source>
        <dbReference type="SAM" id="MobiDB-lite"/>
    </source>
</evidence>
<feature type="region of interest" description="Disordered" evidence="1">
    <location>
        <begin position="2379"/>
        <end position="2408"/>
    </location>
</feature>
<reference evidence="3 4" key="1">
    <citation type="submission" date="2024-02" db="EMBL/GenBank/DDBJ databases">
        <title>Lysobacter Genome Sequencing and Mining.</title>
        <authorList>
            <person name="Bierman J."/>
            <person name="Walker M.C."/>
        </authorList>
    </citation>
    <scope>NUCLEOTIDE SEQUENCE [LARGE SCALE GENOMIC DNA]</scope>
    <source>
        <strain evidence="3 4">PB6250</strain>
    </source>
</reference>
<comment type="caution">
    <text evidence="3">The sequence shown here is derived from an EMBL/GenBank/DDBJ whole genome shotgun (WGS) entry which is preliminary data.</text>
</comment>
<dbReference type="NCBIfam" id="TIGR01901">
    <property type="entry name" value="adhes_NPXG"/>
    <property type="match status" value="1"/>
</dbReference>
<dbReference type="InterPro" id="IPR008619">
    <property type="entry name" value="Filamentous_hemagglutn_rpt"/>
</dbReference>
<feature type="region of interest" description="Disordered" evidence="1">
    <location>
        <begin position="1673"/>
        <end position="1698"/>
    </location>
</feature>
<feature type="region of interest" description="Disordered" evidence="1">
    <location>
        <begin position="2883"/>
        <end position="2920"/>
    </location>
</feature>
<keyword evidence="4" id="KW-1185">Reference proteome</keyword>
<feature type="compositionally biased region" description="Polar residues" evidence="1">
    <location>
        <begin position="2386"/>
        <end position="2401"/>
    </location>
</feature>
<feature type="compositionally biased region" description="Low complexity" evidence="1">
    <location>
        <begin position="2637"/>
        <end position="2651"/>
    </location>
</feature>
<dbReference type="InterPro" id="IPR011050">
    <property type="entry name" value="Pectin_lyase_fold/virulence"/>
</dbReference>
<dbReference type="InterPro" id="IPR025157">
    <property type="entry name" value="Hemagglutinin_rpt"/>
</dbReference>
<feature type="compositionally biased region" description="Gly residues" evidence="1">
    <location>
        <begin position="422"/>
        <end position="434"/>
    </location>
</feature>
<dbReference type="CDD" id="cd02259">
    <property type="entry name" value="Peptidase_C39_like"/>
    <property type="match status" value="1"/>
</dbReference>
<accession>A0ABU8CY71</accession>
<organism evidence="3 4">
    <name type="scientific">Lysobacter firmicutimachus</name>
    <dbReference type="NCBI Taxonomy" id="1792846"/>
    <lineage>
        <taxon>Bacteria</taxon>
        <taxon>Pseudomonadati</taxon>
        <taxon>Pseudomonadota</taxon>
        <taxon>Gammaproteobacteria</taxon>
        <taxon>Lysobacterales</taxon>
        <taxon>Lysobacteraceae</taxon>
        <taxon>Lysobacter</taxon>
    </lineage>
</organism>
<evidence type="ECO:0000313" key="3">
    <source>
        <dbReference type="EMBL" id="MEI2453732.1"/>
    </source>
</evidence>
<dbReference type="Gene3D" id="2.160.20.10">
    <property type="entry name" value="Single-stranded right-handed beta-helix, Pectin lyase-like"/>
    <property type="match status" value="1"/>
</dbReference>
<dbReference type="RefSeq" id="WP_336130978.1">
    <property type="nucleotide sequence ID" value="NZ_JBANDL010000002.1"/>
</dbReference>
<dbReference type="InterPro" id="IPR005074">
    <property type="entry name" value="Peptidase_C39"/>
</dbReference>
<feature type="domain" description="Filamentous haemagglutinin FhaB/tRNA nuclease CdiA-like TPS" evidence="2">
    <location>
        <begin position="82"/>
        <end position="202"/>
    </location>
</feature>
<dbReference type="SMART" id="SM00912">
    <property type="entry name" value="Haemagg_act"/>
    <property type="match status" value="1"/>
</dbReference>
<dbReference type="SUPFAM" id="SSF51126">
    <property type="entry name" value="Pectin lyase-like"/>
    <property type="match status" value="1"/>
</dbReference>
<dbReference type="InterPro" id="IPR024973">
    <property type="entry name" value="ESPR"/>
</dbReference>
<gene>
    <name evidence="3" type="ORF">V2J18_03465</name>
</gene>
<feature type="region of interest" description="Disordered" evidence="1">
    <location>
        <begin position="422"/>
        <end position="448"/>
    </location>
</feature>
<dbReference type="InterPro" id="IPR010069">
    <property type="entry name" value="CdiA_FHA1_rpt"/>
</dbReference>
<feature type="compositionally biased region" description="Low complexity" evidence="1">
    <location>
        <begin position="435"/>
        <end position="447"/>
    </location>
</feature>
<evidence type="ECO:0000313" key="4">
    <source>
        <dbReference type="Proteomes" id="UP001387215"/>
    </source>
</evidence>
<name>A0ABU8CY71_9GAMM</name>
<dbReference type="Gene3D" id="3.90.70.10">
    <property type="entry name" value="Cysteine proteinases"/>
    <property type="match status" value="1"/>
</dbReference>
<dbReference type="Pfam" id="PF03412">
    <property type="entry name" value="Peptidase_C39"/>
    <property type="match status" value="1"/>
</dbReference>